<keyword evidence="2" id="KW-1185">Reference proteome</keyword>
<dbReference type="EMBL" id="KL142414">
    <property type="protein sequence ID" value="KDR67504.1"/>
    <property type="molecule type" value="Genomic_DNA"/>
</dbReference>
<dbReference type="STRING" id="685588.A0A067SII2"/>
<dbReference type="OrthoDB" id="3062359at2759"/>
<reference evidence="2" key="1">
    <citation type="journal article" date="2014" name="Proc. Natl. Acad. Sci. U.S.A.">
        <title>Extensive sampling of basidiomycete genomes demonstrates inadequacy of the white-rot/brown-rot paradigm for wood decay fungi.</title>
        <authorList>
            <person name="Riley R."/>
            <person name="Salamov A.A."/>
            <person name="Brown D.W."/>
            <person name="Nagy L.G."/>
            <person name="Floudas D."/>
            <person name="Held B.W."/>
            <person name="Levasseur A."/>
            <person name="Lombard V."/>
            <person name="Morin E."/>
            <person name="Otillar R."/>
            <person name="Lindquist E.A."/>
            <person name="Sun H."/>
            <person name="LaButti K.M."/>
            <person name="Schmutz J."/>
            <person name="Jabbour D."/>
            <person name="Luo H."/>
            <person name="Baker S.E."/>
            <person name="Pisabarro A.G."/>
            <person name="Walton J.D."/>
            <person name="Blanchette R.A."/>
            <person name="Henrissat B."/>
            <person name="Martin F."/>
            <person name="Cullen D."/>
            <person name="Hibbett D.S."/>
            <person name="Grigoriev I.V."/>
        </authorList>
    </citation>
    <scope>NUCLEOTIDE SEQUENCE [LARGE SCALE GENOMIC DNA]</scope>
    <source>
        <strain evidence="2">CBS 339.88</strain>
    </source>
</reference>
<organism evidence="1 2">
    <name type="scientific">Galerina marginata (strain CBS 339.88)</name>
    <dbReference type="NCBI Taxonomy" id="685588"/>
    <lineage>
        <taxon>Eukaryota</taxon>
        <taxon>Fungi</taxon>
        <taxon>Dikarya</taxon>
        <taxon>Basidiomycota</taxon>
        <taxon>Agaricomycotina</taxon>
        <taxon>Agaricomycetes</taxon>
        <taxon>Agaricomycetidae</taxon>
        <taxon>Agaricales</taxon>
        <taxon>Agaricineae</taxon>
        <taxon>Strophariaceae</taxon>
        <taxon>Galerina</taxon>
    </lineage>
</organism>
<gene>
    <name evidence="1" type="ORF">GALMADRAFT_216369</name>
</gene>
<evidence type="ECO:0000313" key="1">
    <source>
        <dbReference type="EMBL" id="KDR67504.1"/>
    </source>
</evidence>
<evidence type="ECO:0000313" key="2">
    <source>
        <dbReference type="Proteomes" id="UP000027222"/>
    </source>
</evidence>
<dbReference type="Proteomes" id="UP000027222">
    <property type="component" value="Unassembled WGS sequence"/>
</dbReference>
<sequence length="303" mass="35112">MAYKTSYFSNIKLLARVTTIWPHPEELYLGGNKVQVYMTLQHASLSLNLSVPMSVLMTEDVSLSFLKRLEKKEVQAVLKRDWSLRPDKMITPFTADPRAKLLQSNEEESKTWDTVQAWFLKPRWIIQPFIAPLFHVGEVQAFIINGFLFLKITTMPNSTTSDEIDITDMNEIRPLHLHKYDPQGQKPYTSLTGKNLGLTDFDDPNLSFESYVLRMLAKVIILEEVKFKRKSGLRIFCRMDVSVYRNATTAKHEFFVNEITRSHGACLFTKWDHSLKWRAAFNTFSQILHLAAKKKFYLSPPSL</sequence>
<dbReference type="HOGENOM" id="CLU_918444_0_0_1"/>
<proteinExistence type="predicted"/>
<accession>A0A067SII2</accession>
<protein>
    <submittedName>
        <fullName evidence="1">Uncharacterized protein</fullName>
    </submittedName>
</protein>
<dbReference type="AlphaFoldDB" id="A0A067SII2"/>
<name>A0A067SII2_GALM3</name>